<evidence type="ECO:0000259" key="5">
    <source>
        <dbReference type="Pfam" id="PF00549"/>
    </source>
</evidence>
<dbReference type="eggNOG" id="arCOG01337">
    <property type="taxonomic scope" value="Archaea"/>
</dbReference>
<proteinExistence type="predicted"/>
<dbReference type="EMBL" id="CP000505">
    <property type="protein sequence ID" value="ABL77922.1"/>
    <property type="molecule type" value="Genomic_DNA"/>
</dbReference>
<feature type="domain" description="ATP-citrate synthase/succinyl-CoA ligase C-terminal" evidence="5">
    <location>
        <begin position="254"/>
        <end position="368"/>
    </location>
</feature>
<evidence type="ECO:0000256" key="3">
    <source>
        <dbReference type="ARBA" id="ARBA00022741"/>
    </source>
</evidence>
<evidence type="ECO:0000256" key="4">
    <source>
        <dbReference type="ARBA" id="ARBA00022842"/>
    </source>
</evidence>
<dbReference type="Gene3D" id="3.30.1490.20">
    <property type="entry name" value="ATP-grasp fold, A domain"/>
    <property type="match status" value="1"/>
</dbReference>
<dbReference type="Pfam" id="PF00549">
    <property type="entry name" value="Ligase_CoA"/>
    <property type="match status" value="1"/>
</dbReference>
<dbReference type="InterPro" id="IPR017866">
    <property type="entry name" value="Succ-CoA_synthase_bsu_CS"/>
</dbReference>
<dbReference type="GO" id="GO:0046872">
    <property type="term" value="F:metal ion binding"/>
    <property type="evidence" value="ECO:0007669"/>
    <property type="project" value="UniProtKB-KW"/>
</dbReference>
<dbReference type="Pfam" id="PF08442">
    <property type="entry name" value="ATP-grasp_2"/>
    <property type="match status" value="1"/>
</dbReference>
<evidence type="ECO:0000259" key="6">
    <source>
        <dbReference type="Pfam" id="PF08442"/>
    </source>
</evidence>
<sequence length="372" mass="40795">MIPYEFEVKDIFEKFQVPVEKSCLLTHEALKDSLGCIKGLRTPLIVKAQVRGWGRGKAGLVKSAENPEEALKVAQEFFLREFNGEKIRYVLVSERKRILREMYLSFMVSSNPPGFLLLASKHGGVDVEELSKTPGGLLKIFIDPFEGLRDYMVRTVAGYLGVPQEHIEKILRSLWQIFREYNFTLLEVNPLALTEDGVLALDRKGVIDDDASRKSSLTGIFARYFSELDELSLSAFQKGFSVVKLDGDTAVVGNGAGLTMATLDAVLEAGARPGLFLDLGGGADAERVREALLLVLKQQNISKILLNILGGITRCDEVARGVVQALSSAKPSSVKVAVRLSGFMEDEGRRILREAGLSAFDSLEEAVASLLG</sequence>
<evidence type="ECO:0000256" key="1">
    <source>
        <dbReference type="ARBA" id="ARBA00022598"/>
    </source>
</evidence>
<dbReference type="Gene3D" id="3.30.470.20">
    <property type="entry name" value="ATP-grasp fold, B domain"/>
    <property type="match status" value="1"/>
</dbReference>
<dbReference type="GO" id="GO:0006104">
    <property type="term" value="P:succinyl-CoA metabolic process"/>
    <property type="evidence" value="ECO:0007669"/>
    <property type="project" value="TreeGrafter"/>
</dbReference>
<dbReference type="SUPFAM" id="SSF52210">
    <property type="entry name" value="Succinyl-CoA synthetase domains"/>
    <property type="match status" value="1"/>
</dbReference>
<dbReference type="Proteomes" id="UP000000641">
    <property type="component" value="Chromosome"/>
</dbReference>
<dbReference type="SUPFAM" id="SSF56059">
    <property type="entry name" value="Glutathione synthetase ATP-binding domain-like"/>
    <property type="match status" value="1"/>
</dbReference>
<keyword evidence="4" id="KW-0460">Magnesium</keyword>
<dbReference type="HOGENOM" id="CLU_037430_0_2_2"/>
<evidence type="ECO:0000313" key="7">
    <source>
        <dbReference type="EMBL" id="ABL77922.1"/>
    </source>
</evidence>
<evidence type="ECO:0000256" key="2">
    <source>
        <dbReference type="ARBA" id="ARBA00022723"/>
    </source>
</evidence>
<dbReference type="STRING" id="368408.Tpen_0516"/>
<dbReference type="KEGG" id="tpe:Tpen_0516"/>
<dbReference type="OrthoDB" id="146449at2157"/>
<dbReference type="PANTHER" id="PTHR11815:SF10">
    <property type="entry name" value="SUCCINATE--COA LIGASE [GDP-FORMING] SUBUNIT BETA, MITOCHONDRIAL"/>
    <property type="match status" value="1"/>
</dbReference>
<dbReference type="InterPro" id="IPR005811">
    <property type="entry name" value="SUCC_ACL_C"/>
</dbReference>
<dbReference type="EnsemblBacteria" id="ABL77922">
    <property type="protein sequence ID" value="ABL77922"/>
    <property type="gene ID" value="Tpen_0516"/>
</dbReference>
<dbReference type="GO" id="GO:0042709">
    <property type="term" value="C:succinate-CoA ligase complex"/>
    <property type="evidence" value="ECO:0007669"/>
    <property type="project" value="TreeGrafter"/>
</dbReference>
<keyword evidence="8" id="KW-1185">Reference proteome</keyword>
<evidence type="ECO:0000313" key="8">
    <source>
        <dbReference type="Proteomes" id="UP000000641"/>
    </source>
</evidence>
<dbReference type="GO" id="GO:0005524">
    <property type="term" value="F:ATP binding"/>
    <property type="evidence" value="ECO:0007669"/>
    <property type="project" value="InterPro"/>
</dbReference>
<keyword evidence="2" id="KW-0479">Metal-binding</keyword>
<dbReference type="GO" id="GO:0004775">
    <property type="term" value="F:succinate-CoA ligase (ADP-forming) activity"/>
    <property type="evidence" value="ECO:0007669"/>
    <property type="project" value="UniProtKB-EC"/>
</dbReference>
<dbReference type="PIRSF" id="PIRSF001554">
    <property type="entry name" value="SucCS_beta"/>
    <property type="match status" value="1"/>
</dbReference>
<feature type="domain" description="ATP-grasp fold succinyl-CoA synthetase-type" evidence="6">
    <location>
        <begin position="4"/>
        <end position="192"/>
    </location>
</feature>
<reference evidence="8" key="1">
    <citation type="journal article" date="2008" name="J. Bacteriol.">
        <title>Genome sequence of Thermofilum pendens reveals an exceptional loss of biosynthetic pathways without genome reduction.</title>
        <authorList>
            <person name="Anderson I."/>
            <person name="Rodriguez J."/>
            <person name="Susanti D."/>
            <person name="Porat I."/>
            <person name="Reich C."/>
            <person name="Ulrich L.E."/>
            <person name="Elkins J.G."/>
            <person name="Mavromatis K."/>
            <person name="Lykidis A."/>
            <person name="Kim E."/>
            <person name="Thompson L.S."/>
            <person name="Nolan M."/>
            <person name="Land M."/>
            <person name="Copeland A."/>
            <person name="Lapidus A."/>
            <person name="Lucas S."/>
            <person name="Detter C."/>
            <person name="Zhulin I.B."/>
            <person name="Olsen G.J."/>
            <person name="Whitman W."/>
            <person name="Mukhopadhyay B."/>
            <person name="Bristow J."/>
            <person name="Kyrpides N."/>
        </authorList>
    </citation>
    <scope>NUCLEOTIDE SEQUENCE [LARGE SCALE GENOMIC DNA]</scope>
    <source>
        <strain evidence="8">DSM 2475 / Hrk 5</strain>
    </source>
</reference>
<organism evidence="7 8">
    <name type="scientific">Thermofilum pendens (strain DSM 2475 / Hrk 5)</name>
    <dbReference type="NCBI Taxonomy" id="368408"/>
    <lineage>
        <taxon>Archaea</taxon>
        <taxon>Thermoproteota</taxon>
        <taxon>Thermoprotei</taxon>
        <taxon>Thermofilales</taxon>
        <taxon>Thermofilaceae</taxon>
        <taxon>Thermofilum</taxon>
    </lineage>
</organism>
<dbReference type="GO" id="GO:0006099">
    <property type="term" value="P:tricarboxylic acid cycle"/>
    <property type="evidence" value="ECO:0007669"/>
    <property type="project" value="InterPro"/>
</dbReference>
<dbReference type="EC" id="6.2.1.5" evidence="7"/>
<protein>
    <submittedName>
        <fullName evidence="7">Succinyl-CoA synthetase (ADP-forming) beta subunit</fullName>
        <ecNumber evidence="7">6.2.1.5</ecNumber>
    </submittedName>
</protein>
<dbReference type="InterPro" id="IPR005809">
    <property type="entry name" value="Succ_CoA_ligase-like_bsu"/>
</dbReference>
<dbReference type="PANTHER" id="PTHR11815">
    <property type="entry name" value="SUCCINYL-COA SYNTHETASE BETA CHAIN"/>
    <property type="match status" value="1"/>
</dbReference>
<keyword evidence="1 7" id="KW-0436">Ligase</keyword>
<accession>A1RXJ2</accession>
<dbReference type="Gene3D" id="3.40.50.261">
    <property type="entry name" value="Succinyl-CoA synthetase domains"/>
    <property type="match status" value="1"/>
</dbReference>
<dbReference type="InterPro" id="IPR016102">
    <property type="entry name" value="Succinyl-CoA_synth-like"/>
</dbReference>
<gene>
    <name evidence="7" type="ordered locus">Tpen_0516</name>
</gene>
<dbReference type="InterPro" id="IPR013650">
    <property type="entry name" value="ATP-grasp_succ-CoA_synth-type"/>
</dbReference>
<keyword evidence="3" id="KW-0547">Nucleotide-binding</keyword>
<dbReference type="AlphaFoldDB" id="A1RXJ2"/>
<dbReference type="InterPro" id="IPR013815">
    <property type="entry name" value="ATP_grasp_subdomain_1"/>
</dbReference>
<name>A1RXJ2_THEPD</name>
<dbReference type="PROSITE" id="PS01217">
    <property type="entry name" value="SUCCINYL_COA_LIG_3"/>
    <property type="match status" value="1"/>
</dbReference>